<keyword evidence="2" id="KW-1185">Reference proteome</keyword>
<proteinExistence type="predicted"/>
<evidence type="ECO:0000313" key="1">
    <source>
        <dbReference type="EMBL" id="RSX51587.1"/>
    </source>
</evidence>
<dbReference type="CDD" id="cd09729">
    <property type="entry name" value="Cse1_I-E"/>
    <property type="match status" value="1"/>
</dbReference>
<dbReference type="Gene3D" id="1.10.132.100">
    <property type="match status" value="1"/>
</dbReference>
<evidence type="ECO:0000313" key="2">
    <source>
        <dbReference type="Proteomes" id="UP000288607"/>
    </source>
</evidence>
<dbReference type="OrthoDB" id="3187690at2"/>
<name>A0A430FFH3_9BIFI</name>
<dbReference type="Pfam" id="PF09481">
    <property type="entry name" value="CRISPR_Cse1"/>
    <property type="match status" value="1"/>
</dbReference>
<dbReference type="InterPro" id="IPR013381">
    <property type="entry name" value="CRISPR-assoc_prot_Cse1"/>
</dbReference>
<reference evidence="1 2" key="1">
    <citation type="submission" date="2018-09" db="EMBL/GenBank/DDBJ databases">
        <title>Characterization of the phylogenetic diversity of five novel species belonging to the genus Bifidobacterium.</title>
        <authorList>
            <person name="Lugli G.A."/>
            <person name="Duranti S."/>
            <person name="Milani C."/>
        </authorList>
    </citation>
    <scope>NUCLEOTIDE SEQUENCE [LARGE SCALE GENOMIC DNA]</scope>
    <source>
        <strain evidence="1 2">2028B</strain>
    </source>
</reference>
<dbReference type="NCBIfam" id="TIGR02547">
    <property type="entry name" value="casA_cse1"/>
    <property type="match status" value="1"/>
</dbReference>
<dbReference type="AlphaFoldDB" id="A0A430FFH3"/>
<comment type="caution">
    <text evidence="1">The sequence shown here is derived from an EMBL/GenBank/DDBJ whole genome shotgun (WGS) entry which is preliminary data.</text>
</comment>
<accession>A0A430FFH3</accession>
<gene>
    <name evidence="1" type="ORF">D2E23_0850</name>
</gene>
<dbReference type="EMBL" id="QXGJ01000003">
    <property type="protein sequence ID" value="RSX51587.1"/>
    <property type="molecule type" value="Genomic_DNA"/>
</dbReference>
<protein>
    <submittedName>
        <fullName evidence="1">Type I-E CRISPR-associated protein Cse1/CasA</fullName>
    </submittedName>
</protein>
<dbReference type="Proteomes" id="UP000288607">
    <property type="component" value="Unassembled WGS sequence"/>
</dbReference>
<sequence length="564" mass="63089">MASFNLVDRAWIPVTMLDGSYAELSITDTFAKADEIRSIDGDIPLQRFALSRMLIAILYGVYGNDFPIEIWQALFDRGPKDPKVSRMIREYCEDYHDRFDLFDPVAPFYQVAGLHTAKHEMSGLERLVLDVPGGEPFFTTRMGEGLKVMSAAEAARWLVTMQAYDASGIKSGAVGDPRVKGGKGYPIGVAWAGHLGGYLIEGQNLWQTLMLNLVSWQVFGLGDSTVEWHDDAPVWEREPLTEKPAEGFDQPAEETGNVGCFHGPATLLTWQSRRMLLEHQGQKVTGVLMCNGDRLKPQNAQHYEMMSGWRRSETQEKSLKKPLVYMPRKHDPSRALWRGLPLLTVGESQDPNDRPSYIRPYSLNWLTRVTKDRLGHLPIRLHAFGVEYGNQEAVVDSAIDDFLDLNLTVLTTENPKMGQMLRDAVDITDQGIGALRNLAVNIARSEGMSVEAPRQKAAELGYSTFDTAFRQWVSVLDGDDDLDARYREWCDLARRILIRLGNRLAGQASPRAIVGRNVTMKTGAGDFKTMHYSVALAEVWYRGKLNGLFSNAEDPTAGPVSTTE</sequence>
<organism evidence="1 2">
    <name type="scientific">Bifidobacterium callimiconis</name>
    <dbReference type="NCBI Taxonomy" id="2306973"/>
    <lineage>
        <taxon>Bacteria</taxon>
        <taxon>Bacillati</taxon>
        <taxon>Actinomycetota</taxon>
        <taxon>Actinomycetes</taxon>
        <taxon>Bifidobacteriales</taxon>
        <taxon>Bifidobacteriaceae</taxon>
        <taxon>Bifidobacterium</taxon>
    </lineage>
</organism>